<organism evidence="5 6">
    <name type="scientific">Simiduia aestuariiviva</name>
    <dbReference type="NCBI Taxonomy" id="1510459"/>
    <lineage>
        <taxon>Bacteria</taxon>
        <taxon>Pseudomonadati</taxon>
        <taxon>Pseudomonadota</taxon>
        <taxon>Gammaproteobacteria</taxon>
        <taxon>Cellvibrionales</taxon>
        <taxon>Cellvibrionaceae</taxon>
        <taxon>Simiduia</taxon>
    </lineage>
</organism>
<dbReference type="SMART" id="SM00421">
    <property type="entry name" value="HTH_LUXR"/>
    <property type="match status" value="1"/>
</dbReference>
<dbReference type="FunFam" id="1.10.10.10:FF:000153">
    <property type="entry name" value="LuxR family transcriptional regulator"/>
    <property type="match status" value="1"/>
</dbReference>
<proteinExistence type="predicted"/>
<evidence type="ECO:0000259" key="4">
    <source>
        <dbReference type="PROSITE" id="PS50043"/>
    </source>
</evidence>
<evidence type="ECO:0000256" key="3">
    <source>
        <dbReference type="ARBA" id="ARBA00023163"/>
    </source>
</evidence>
<sequence>MMNATSASQKASAETMVLLSESSMQSKMLANLMSDKLQLDCRLADQPQQVGQMLDSEQSLLLIDAQHFDMNALRSLLQNLQSKHNRLVIALFNVIQNSEQEHLAEWPQVKGLFYINADHNQLLKGLGALISGHLWLPREVTHQLIEQNRRPPMDAGSRQMLTRRELQIMELLAGGATNLQIAEALFVSEHTIKSHLYNVFKKIDVKNRLQASNWARNNI</sequence>
<keyword evidence="2" id="KW-0238">DNA-binding</keyword>
<protein>
    <submittedName>
        <fullName evidence="5">LuxR family transcriptional regulator of csgAB operon</fullName>
    </submittedName>
</protein>
<dbReference type="Gene3D" id="3.40.50.2300">
    <property type="match status" value="1"/>
</dbReference>
<dbReference type="Gene3D" id="1.10.10.10">
    <property type="entry name" value="Winged helix-like DNA-binding domain superfamily/Winged helix DNA-binding domain"/>
    <property type="match status" value="1"/>
</dbReference>
<evidence type="ECO:0000256" key="1">
    <source>
        <dbReference type="ARBA" id="ARBA00023015"/>
    </source>
</evidence>
<dbReference type="RefSeq" id="WP_183911561.1">
    <property type="nucleotide sequence ID" value="NZ_JACHXZ010000005.1"/>
</dbReference>
<dbReference type="PANTHER" id="PTHR44688">
    <property type="entry name" value="DNA-BINDING TRANSCRIPTIONAL ACTIVATOR DEVR_DOSR"/>
    <property type="match status" value="1"/>
</dbReference>
<name>A0A839UPC7_9GAMM</name>
<comment type="caution">
    <text evidence="5">The sequence shown here is derived from an EMBL/GenBank/DDBJ whole genome shotgun (WGS) entry which is preliminary data.</text>
</comment>
<dbReference type="EMBL" id="JACHXZ010000005">
    <property type="protein sequence ID" value="MBB3170064.1"/>
    <property type="molecule type" value="Genomic_DNA"/>
</dbReference>
<dbReference type="InterPro" id="IPR000792">
    <property type="entry name" value="Tscrpt_reg_LuxR_C"/>
</dbReference>
<evidence type="ECO:0000313" key="6">
    <source>
        <dbReference type="Proteomes" id="UP000559987"/>
    </source>
</evidence>
<dbReference type="Pfam" id="PF00196">
    <property type="entry name" value="GerE"/>
    <property type="match status" value="1"/>
</dbReference>
<dbReference type="GO" id="GO:0003677">
    <property type="term" value="F:DNA binding"/>
    <property type="evidence" value="ECO:0007669"/>
    <property type="project" value="UniProtKB-KW"/>
</dbReference>
<dbReference type="AlphaFoldDB" id="A0A839UPC7"/>
<dbReference type="GO" id="GO:0006355">
    <property type="term" value="P:regulation of DNA-templated transcription"/>
    <property type="evidence" value="ECO:0007669"/>
    <property type="project" value="InterPro"/>
</dbReference>
<keyword evidence="3" id="KW-0804">Transcription</keyword>
<dbReference type="PANTHER" id="PTHR44688:SF16">
    <property type="entry name" value="DNA-BINDING TRANSCRIPTIONAL ACTIVATOR DEVR_DOSR"/>
    <property type="match status" value="1"/>
</dbReference>
<dbReference type="InterPro" id="IPR036388">
    <property type="entry name" value="WH-like_DNA-bd_sf"/>
</dbReference>
<dbReference type="CDD" id="cd06170">
    <property type="entry name" value="LuxR_C_like"/>
    <property type="match status" value="1"/>
</dbReference>
<reference evidence="5 6" key="1">
    <citation type="submission" date="2020-08" db="EMBL/GenBank/DDBJ databases">
        <title>Genomic Encyclopedia of Type Strains, Phase III (KMG-III): the genomes of soil and plant-associated and newly described type strains.</title>
        <authorList>
            <person name="Whitman W."/>
        </authorList>
    </citation>
    <scope>NUCLEOTIDE SEQUENCE [LARGE SCALE GENOMIC DNA]</scope>
    <source>
        <strain evidence="5 6">CECT 8571</strain>
    </source>
</reference>
<dbReference type="InterPro" id="IPR016032">
    <property type="entry name" value="Sig_transdc_resp-reg_C-effctor"/>
</dbReference>
<dbReference type="InterPro" id="IPR049151">
    <property type="entry name" value="CsgD-like_REC"/>
</dbReference>
<dbReference type="Proteomes" id="UP000559987">
    <property type="component" value="Unassembled WGS sequence"/>
</dbReference>
<evidence type="ECO:0000313" key="5">
    <source>
        <dbReference type="EMBL" id="MBB3170064.1"/>
    </source>
</evidence>
<dbReference type="PROSITE" id="PS50043">
    <property type="entry name" value="HTH_LUXR_2"/>
    <property type="match status" value="1"/>
</dbReference>
<keyword evidence="6" id="KW-1185">Reference proteome</keyword>
<evidence type="ECO:0000256" key="2">
    <source>
        <dbReference type="ARBA" id="ARBA00023125"/>
    </source>
</evidence>
<dbReference type="PRINTS" id="PR00038">
    <property type="entry name" value="HTHLUXR"/>
</dbReference>
<dbReference type="Pfam" id="PF21155">
    <property type="entry name" value="VpsT-like_REC"/>
    <property type="match status" value="1"/>
</dbReference>
<accession>A0A839UPC7</accession>
<dbReference type="PROSITE" id="PS00622">
    <property type="entry name" value="HTH_LUXR_1"/>
    <property type="match status" value="1"/>
</dbReference>
<keyword evidence="1" id="KW-0805">Transcription regulation</keyword>
<dbReference type="SUPFAM" id="SSF46894">
    <property type="entry name" value="C-terminal effector domain of the bipartite response regulators"/>
    <property type="match status" value="1"/>
</dbReference>
<feature type="domain" description="HTH luxR-type" evidence="4">
    <location>
        <begin position="154"/>
        <end position="219"/>
    </location>
</feature>
<gene>
    <name evidence="5" type="ORF">FHS30_003281</name>
</gene>